<dbReference type="Pfam" id="PF03060">
    <property type="entry name" value="NMO"/>
    <property type="match status" value="1"/>
</dbReference>
<keyword evidence="1" id="KW-0285">Flavoprotein</keyword>
<dbReference type="Proteomes" id="UP001396898">
    <property type="component" value="Unassembled WGS sequence"/>
</dbReference>
<evidence type="ECO:0000256" key="1">
    <source>
        <dbReference type="ARBA" id="ARBA00022630"/>
    </source>
</evidence>
<dbReference type="InterPro" id="IPR004136">
    <property type="entry name" value="NMO"/>
</dbReference>
<keyword evidence="5" id="KW-1185">Reference proteome</keyword>
<gene>
    <name evidence="4" type="ORF">PG991_005516</name>
</gene>
<keyword evidence="2" id="KW-0288">FMN</keyword>
<protein>
    <submittedName>
        <fullName evidence="4">Nitronate monooxygenase</fullName>
    </submittedName>
</protein>
<evidence type="ECO:0000256" key="2">
    <source>
        <dbReference type="ARBA" id="ARBA00022643"/>
    </source>
</evidence>
<comment type="caution">
    <text evidence="4">The sequence shown here is derived from an EMBL/GenBank/DDBJ whole genome shotgun (WGS) entry which is preliminary data.</text>
</comment>
<dbReference type="PANTHER" id="PTHR32332:SF34">
    <property type="entry name" value="2-NITROPROPANE DIOXYGENASE FAMILY, PUTATIVE-RELATED"/>
    <property type="match status" value="1"/>
</dbReference>
<reference evidence="4 5" key="1">
    <citation type="submission" date="2023-01" db="EMBL/GenBank/DDBJ databases">
        <title>Analysis of 21 Apiospora genomes using comparative genomics revels a genus with tremendous synthesis potential of carbohydrate active enzymes and secondary metabolites.</title>
        <authorList>
            <person name="Sorensen T."/>
        </authorList>
    </citation>
    <scope>NUCLEOTIDE SEQUENCE [LARGE SCALE GENOMIC DNA]</scope>
    <source>
        <strain evidence="4 5">CBS 20057</strain>
    </source>
</reference>
<keyword evidence="4" id="KW-0503">Monooxygenase</keyword>
<keyword evidence="3" id="KW-0560">Oxidoreductase</keyword>
<evidence type="ECO:0000313" key="4">
    <source>
        <dbReference type="EMBL" id="KAK8028460.1"/>
    </source>
</evidence>
<dbReference type="InterPro" id="IPR013785">
    <property type="entry name" value="Aldolase_TIM"/>
</dbReference>
<dbReference type="PANTHER" id="PTHR32332">
    <property type="entry name" value="2-NITROPROPANE DIOXYGENASE"/>
    <property type="match status" value="1"/>
</dbReference>
<dbReference type="SUPFAM" id="SSF51412">
    <property type="entry name" value="Inosine monophosphate dehydrogenase (IMPDH)"/>
    <property type="match status" value="1"/>
</dbReference>
<dbReference type="Gene3D" id="3.20.20.70">
    <property type="entry name" value="Aldolase class I"/>
    <property type="match status" value="1"/>
</dbReference>
<dbReference type="CDD" id="cd04730">
    <property type="entry name" value="NPD_like"/>
    <property type="match status" value="1"/>
</dbReference>
<sequence length="389" mass="40651">MATENPLHKWFPTVERPLIISAPMFTVANGALAAAVTKAGGLGMVPAGMDPTAASPHLAALDEQLTMASQMLHDDTSIKSASETADDVAPPLQVGVGFLTLLATPEAYRANALPILRRHRPAFVWLFGSDPAEYGPLIALFRDAGAGWGIKVFVQVGTVEAARQVVRAGADVVVAQGSDAGGHQFAAAASVVALVPEIVDALRNEAEFRDREVGVVAAGGVVDGRGVAAALALGADAVAMGTRFMACPEADSNSFVRNAILNTNDGGATTVRYVCSTDPATRPSPLIKQKLNMIRSPLNDAIMGYPTWSKLYAGRTVIHSGLQDIEHGIPIEQVHESFKKAMAEGDETRMITFSGAGVGLVRSSKPAGEVVQDVRAEALAVIAKLKGNI</sequence>
<evidence type="ECO:0000313" key="5">
    <source>
        <dbReference type="Proteomes" id="UP001396898"/>
    </source>
</evidence>
<evidence type="ECO:0000256" key="3">
    <source>
        <dbReference type="ARBA" id="ARBA00023002"/>
    </source>
</evidence>
<dbReference type="EMBL" id="JAQQWI010000007">
    <property type="protein sequence ID" value="KAK8028460.1"/>
    <property type="molecule type" value="Genomic_DNA"/>
</dbReference>
<organism evidence="4 5">
    <name type="scientific">Apiospora marii</name>
    <dbReference type="NCBI Taxonomy" id="335849"/>
    <lineage>
        <taxon>Eukaryota</taxon>
        <taxon>Fungi</taxon>
        <taxon>Dikarya</taxon>
        <taxon>Ascomycota</taxon>
        <taxon>Pezizomycotina</taxon>
        <taxon>Sordariomycetes</taxon>
        <taxon>Xylariomycetidae</taxon>
        <taxon>Amphisphaeriales</taxon>
        <taxon>Apiosporaceae</taxon>
        <taxon>Apiospora</taxon>
    </lineage>
</organism>
<dbReference type="GO" id="GO:0004497">
    <property type="term" value="F:monooxygenase activity"/>
    <property type="evidence" value="ECO:0007669"/>
    <property type="project" value="UniProtKB-KW"/>
</dbReference>
<name>A0ABR1S9E4_9PEZI</name>
<proteinExistence type="predicted"/>
<accession>A0ABR1S9E4</accession>